<evidence type="ECO:0000256" key="2">
    <source>
        <dbReference type="ARBA" id="ARBA00009142"/>
    </source>
</evidence>
<dbReference type="OrthoDB" id="5801432at2"/>
<dbReference type="GO" id="GO:0005886">
    <property type="term" value="C:plasma membrane"/>
    <property type="evidence" value="ECO:0007669"/>
    <property type="project" value="UniProtKB-SubCell"/>
</dbReference>
<dbReference type="RefSeq" id="WP_157799268.1">
    <property type="nucleotide sequence ID" value="NZ_CBCSBW010000001.1"/>
</dbReference>
<keyword evidence="7 8" id="KW-0472">Membrane</keyword>
<dbReference type="Pfam" id="PF01925">
    <property type="entry name" value="TauE"/>
    <property type="match status" value="1"/>
</dbReference>
<keyword evidence="4 8" id="KW-1003">Cell membrane</keyword>
<evidence type="ECO:0000256" key="3">
    <source>
        <dbReference type="ARBA" id="ARBA00022448"/>
    </source>
</evidence>
<evidence type="ECO:0000313" key="10">
    <source>
        <dbReference type="Proteomes" id="UP000229366"/>
    </source>
</evidence>
<name>A0A2M8VZ46_9BURK</name>
<dbReference type="InterPro" id="IPR052017">
    <property type="entry name" value="TSUP"/>
</dbReference>
<evidence type="ECO:0000256" key="8">
    <source>
        <dbReference type="RuleBase" id="RU363041"/>
    </source>
</evidence>
<comment type="caution">
    <text evidence="9">The sequence shown here is derived from an EMBL/GenBank/DDBJ whole genome shotgun (WGS) entry which is preliminary data.</text>
</comment>
<proteinExistence type="inferred from homology"/>
<feature type="transmembrane region" description="Helical" evidence="8">
    <location>
        <begin position="118"/>
        <end position="143"/>
    </location>
</feature>
<evidence type="ECO:0000313" key="9">
    <source>
        <dbReference type="EMBL" id="PJI83130.1"/>
    </source>
</evidence>
<keyword evidence="5 8" id="KW-0812">Transmembrane</keyword>
<feature type="transmembrane region" description="Helical" evidence="8">
    <location>
        <begin position="89"/>
        <end position="106"/>
    </location>
</feature>
<dbReference type="PANTHER" id="PTHR30269">
    <property type="entry name" value="TRANSMEMBRANE PROTEIN YFCA"/>
    <property type="match status" value="1"/>
</dbReference>
<dbReference type="InterPro" id="IPR002781">
    <property type="entry name" value="TM_pro_TauE-like"/>
</dbReference>
<organism evidence="9 10">
    <name type="scientific">Polynucleobacter brandtiae</name>
    <dbReference type="NCBI Taxonomy" id="1938816"/>
    <lineage>
        <taxon>Bacteria</taxon>
        <taxon>Pseudomonadati</taxon>
        <taxon>Pseudomonadota</taxon>
        <taxon>Betaproteobacteria</taxon>
        <taxon>Burkholderiales</taxon>
        <taxon>Burkholderiaceae</taxon>
        <taxon>Polynucleobacter</taxon>
    </lineage>
</organism>
<dbReference type="EMBL" id="PGTX01000001">
    <property type="protein sequence ID" value="PJI83130.1"/>
    <property type="molecule type" value="Genomic_DNA"/>
</dbReference>
<dbReference type="AlphaFoldDB" id="A0A2M8VZ46"/>
<dbReference type="Proteomes" id="UP000229366">
    <property type="component" value="Unassembled WGS sequence"/>
</dbReference>
<feature type="transmembrane region" description="Helical" evidence="8">
    <location>
        <begin position="6"/>
        <end position="27"/>
    </location>
</feature>
<keyword evidence="10" id="KW-1185">Reference proteome</keyword>
<evidence type="ECO:0000256" key="7">
    <source>
        <dbReference type="ARBA" id="ARBA00023136"/>
    </source>
</evidence>
<feature type="transmembrane region" description="Helical" evidence="8">
    <location>
        <begin position="186"/>
        <end position="207"/>
    </location>
</feature>
<evidence type="ECO:0000256" key="1">
    <source>
        <dbReference type="ARBA" id="ARBA00004651"/>
    </source>
</evidence>
<dbReference type="PANTHER" id="PTHR30269:SF32">
    <property type="entry name" value="MEMBRANE TRANSPORTER PROTEIN-RELATED"/>
    <property type="match status" value="1"/>
</dbReference>
<protein>
    <recommendedName>
        <fullName evidence="8">Probable membrane transporter protein</fullName>
    </recommendedName>
</protein>
<feature type="transmembrane region" description="Helical" evidence="8">
    <location>
        <begin position="155"/>
        <end position="174"/>
    </location>
</feature>
<evidence type="ECO:0000256" key="5">
    <source>
        <dbReference type="ARBA" id="ARBA00022692"/>
    </source>
</evidence>
<feature type="transmembrane region" description="Helical" evidence="8">
    <location>
        <begin position="63"/>
        <end position="82"/>
    </location>
</feature>
<keyword evidence="3" id="KW-0813">Transport</keyword>
<evidence type="ECO:0000256" key="6">
    <source>
        <dbReference type="ARBA" id="ARBA00022989"/>
    </source>
</evidence>
<evidence type="ECO:0000256" key="4">
    <source>
        <dbReference type="ARBA" id="ARBA00022475"/>
    </source>
</evidence>
<comment type="subcellular location">
    <subcellularLocation>
        <location evidence="1 8">Cell membrane</location>
        <topology evidence="1 8">Multi-pass membrane protein</topology>
    </subcellularLocation>
</comment>
<sequence>MLIIFSAYFIFGVSGFGSSIVAVPLLVQLYPLKTVVPMMVIMDICASLYLGRKVSGDANKSELIWLVPFTLVGMGLGIILLIKSPSEPLLLALGIFAAGNGFRILMQKSSLTHTVINRWWALPFGIAGGIFTALFATGGPIYVSYLGMRIGSPKVLRATMAFAIFMLTFLRLVFMLVVDLILTWDVLVLAATMMVPLFLGIAAGTRFHKRLSQTAMKRSVGMILLFSGSMLLLKQLM</sequence>
<keyword evidence="6 8" id="KW-1133">Transmembrane helix</keyword>
<gene>
    <name evidence="9" type="ORF">B0G85_0522</name>
</gene>
<reference evidence="9 10" key="1">
    <citation type="submission" date="2017-11" db="EMBL/GenBank/DDBJ databases">
        <title>Genomic Encyclopedia of Type Strains, Phase III (KMG-III): the genomes of soil and plant-associated and newly described type strains.</title>
        <authorList>
            <person name="Whitman W."/>
        </authorList>
    </citation>
    <scope>NUCLEOTIDE SEQUENCE [LARGE SCALE GENOMIC DNA]</scope>
    <source>
        <strain evidence="9 10">UB-Domo-W1</strain>
    </source>
</reference>
<accession>A0A2M8VZ46</accession>
<comment type="similarity">
    <text evidence="2 8">Belongs to the 4-toluene sulfonate uptake permease (TSUP) (TC 2.A.102) family.</text>
</comment>